<feature type="region of interest" description="Disordered" evidence="11">
    <location>
        <begin position="118"/>
        <end position="146"/>
    </location>
</feature>
<dbReference type="OrthoDB" id="9797575at2"/>
<dbReference type="KEGG" id="bid:Bind_3470"/>
<evidence type="ECO:0000256" key="8">
    <source>
        <dbReference type="ARBA" id="ARBA00026068"/>
    </source>
</evidence>
<dbReference type="GO" id="GO:0000921">
    <property type="term" value="P:septin ring assembly"/>
    <property type="evidence" value="ECO:0007669"/>
    <property type="project" value="TreeGrafter"/>
</dbReference>
<keyword evidence="6" id="KW-0131">Cell cycle</keyword>
<dbReference type="STRING" id="395963.Bind_3470"/>
<dbReference type="EMBL" id="CP001016">
    <property type="protein sequence ID" value="ACB97027.1"/>
    <property type="molecule type" value="Genomic_DNA"/>
</dbReference>
<dbReference type="Gene3D" id="3.30.160.880">
    <property type="entry name" value="Cell division protein ZapA protomer, N-terminal domain"/>
    <property type="match status" value="1"/>
</dbReference>
<comment type="function">
    <text evidence="7">Activator of cell division through the inhibition of FtsZ GTPase activity, therefore promoting FtsZ assembly into bundles of protofilaments necessary for the formation of the division Z ring. It is recruited early at mid-cell but it is not essential for cell division.</text>
</comment>
<keyword evidence="5" id="KW-0717">Septation</keyword>
<evidence type="ECO:0000256" key="9">
    <source>
        <dbReference type="ARBA" id="ARBA00033158"/>
    </source>
</evidence>
<evidence type="ECO:0000256" key="11">
    <source>
        <dbReference type="SAM" id="MobiDB-lite"/>
    </source>
</evidence>
<dbReference type="SUPFAM" id="SSF102829">
    <property type="entry name" value="Cell division protein ZapA-like"/>
    <property type="match status" value="1"/>
</dbReference>
<dbReference type="GO" id="GO:0043093">
    <property type="term" value="P:FtsZ-dependent cytokinesis"/>
    <property type="evidence" value="ECO:0007669"/>
    <property type="project" value="TreeGrafter"/>
</dbReference>
<dbReference type="RefSeq" id="WP_012386375.1">
    <property type="nucleotide sequence ID" value="NC_010581.1"/>
</dbReference>
<gene>
    <name evidence="12" type="ordered locus">Bind_3470</name>
</gene>
<evidence type="ECO:0000256" key="2">
    <source>
        <dbReference type="ARBA" id="ARBA00015195"/>
    </source>
</evidence>
<dbReference type="GO" id="GO:0000917">
    <property type="term" value="P:division septum assembly"/>
    <property type="evidence" value="ECO:0007669"/>
    <property type="project" value="UniProtKB-KW"/>
</dbReference>
<name>B2IFC7_BEII9</name>
<dbReference type="HOGENOM" id="CLU_133828_2_0_5"/>
<dbReference type="GO" id="GO:0030428">
    <property type="term" value="C:cell septum"/>
    <property type="evidence" value="ECO:0007669"/>
    <property type="project" value="TreeGrafter"/>
</dbReference>
<dbReference type="Proteomes" id="UP000001695">
    <property type="component" value="Chromosome"/>
</dbReference>
<dbReference type="InterPro" id="IPR007838">
    <property type="entry name" value="Cell_div_ZapA-like"/>
</dbReference>
<evidence type="ECO:0000313" key="13">
    <source>
        <dbReference type="Proteomes" id="UP000001695"/>
    </source>
</evidence>
<protein>
    <recommendedName>
        <fullName evidence="2">Cell division protein ZapA</fullName>
    </recommendedName>
    <alternativeName>
        <fullName evidence="9">Z ring-associated protein ZapA</fullName>
    </alternativeName>
</protein>
<reference evidence="12 13" key="2">
    <citation type="journal article" date="2010" name="J. Bacteriol.">
        <title>Complete genome sequence of Beijerinckia indica subsp. indica.</title>
        <authorList>
            <person name="Tamas I."/>
            <person name="Dedysh S.N."/>
            <person name="Liesack W."/>
            <person name="Stott M.B."/>
            <person name="Alam M."/>
            <person name="Murrell J.C."/>
            <person name="Dunfield P.F."/>
        </authorList>
    </citation>
    <scope>NUCLEOTIDE SEQUENCE [LARGE SCALE GENOMIC DNA]</scope>
    <source>
        <strain evidence="13">ATCC 9039 / DSM 1715 / NCIMB 8712</strain>
    </source>
</reference>
<evidence type="ECO:0000256" key="6">
    <source>
        <dbReference type="ARBA" id="ARBA00023306"/>
    </source>
</evidence>
<dbReference type="InterPro" id="IPR036192">
    <property type="entry name" value="Cell_div_ZapA-like_sf"/>
</dbReference>
<dbReference type="PANTHER" id="PTHR34981:SF1">
    <property type="entry name" value="CELL DIVISION PROTEIN ZAPA"/>
    <property type="match status" value="1"/>
</dbReference>
<dbReference type="GO" id="GO:0032153">
    <property type="term" value="C:cell division site"/>
    <property type="evidence" value="ECO:0007669"/>
    <property type="project" value="TreeGrafter"/>
</dbReference>
<organism evidence="12 13">
    <name type="scientific">Beijerinckia indica subsp. indica (strain ATCC 9039 / DSM 1715 / NCIMB 8712)</name>
    <dbReference type="NCBI Taxonomy" id="395963"/>
    <lineage>
        <taxon>Bacteria</taxon>
        <taxon>Pseudomonadati</taxon>
        <taxon>Pseudomonadota</taxon>
        <taxon>Alphaproteobacteria</taxon>
        <taxon>Hyphomicrobiales</taxon>
        <taxon>Beijerinckiaceae</taxon>
        <taxon>Beijerinckia</taxon>
    </lineage>
</organism>
<dbReference type="InterPro" id="IPR042233">
    <property type="entry name" value="Cell_div_ZapA_N"/>
</dbReference>
<dbReference type="PANTHER" id="PTHR34981">
    <property type="entry name" value="CELL DIVISION PROTEIN ZAPA"/>
    <property type="match status" value="1"/>
</dbReference>
<keyword evidence="4" id="KW-0132">Cell division</keyword>
<reference evidence="13" key="1">
    <citation type="submission" date="2008-03" db="EMBL/GenBank/DDBJ databases">
        <title>Complete sequence of chromosome of Beijerinckia indica subsp. indica ATCC 9039.</title>
        <authorList>
            <consortium name="US DOE Joint Genome Institute"/>
            <person name="Copeland A."/>
            <person name="Lucas S."/>
            <person name="Lapidus A."/>
            <person name="Glavina del Rio T."/>
            <person name="Dalin E."/>
            <person name="Tice H."/>
            <person name="Bruce D."/>
            <person name="Goodwin L."/>
            <person name="Pitluck S."/>
            <person name="LaButti K."/>
            <person name="Schmutz J."/>
            <person name="Larimer F."/>
            <person name="Land M."/>
            <person name="Hauser L."/>
            <person name="Kyrpides N."/>
            <person name="Mikhailova N."/>
            <person name="Dunfield P.F."/>
            <person name="Dedysh S.N."/>
            <person name="Liesack W."/>
            <person name="Saw J.H."/>
            <person name="Alam M."/>
            <person name="Chen Y."/>
            <person name="Murrell J.C."/>
            <person name="Richardson P."/>
        </authorList>
    </citation>
    <scope>NUCLEOTIDE SEQUENCE [LARGE SCALE GENOMIC DNA]</scope>
    <source>
        <strain evidence="13">ATCC 9039 / DSM 1715 / NCIMB 8712</strain>
    </source>
</reference>
<comment type="subunit">
    <text evidence="8">Homodimer. Interacts with FtsZ.</text>
</comment>
<comment type="subcellular location">
    <subcellularLocation>
        <location evidence="1">Cytoplasm</location>
    </subcellularLocation>
</comment>
<evidence type="ECO:0000256" key="4">
    <source>
        <dbReference type="ARBA" id="ARBA00022618"/>
    </source>
</evidence>
<evidence type="ECO:0000256" key="3">
    <source>
        <dbReference type="ARBA" id="ARBA00022490"/>
    </source>
</evidence>
<evidence type="ECO:0000256" key="1">
    <source>
        <dbReference type="ARBA" id="ARBA00004496"/>
    </source>
</evidence>
<keyword evidence="10" id="KW-0175">Coiled coil</keyword>
<accession>B2IFC7</accession>
<proteinExistence type="predicted"/>
<dbReference type="Pfam" id="PF05164">
    <property type="entry name" value="ZapA"/>
    <property type="match status" value="1"/>
</dbReference>
<keyword evidence="13" id="KW-1185">Reference proteome</keyword>
<evidence type="ECO:0000256" key="7">
    <source>
        <dbReference type="ARBA" id="ARBA00024910"/>
    </source>
</evidence>
<evidence type="ECO:0000256" key="10">
    <source>
        <dbReference type="SAM" id="Coils"/>
    </source>
</evidence>
<sequence length="146" mass="15662">MAQVSVTIAGRVYRIACGEGEETHLRGLARQVDDKIDQLRGTFGEIGDQRLTVMAAITLADELLEAQRKLADLAAEHALAEARVAAQTRGEAEWTDHLAHSLNGLAERIERVATKLNAAERPDGAATNEALPRASTTSPEAVRQPG</sequence>
<dbReference type="GO" id="GO:0005829">
    <property type="term" value="C:cytosol"/>
    <property type="evidence" value="ECO:0007669"/>
    <property type="project" value="TreeGrafter"/>
</dbReference>
<keyword evidence="3" id="KW-0963">Cytoplasm</keyword>
<dbReference type="AlphaFoldDB" id="B2IFC7"/>
<feature type="coiled-coil region" evidence="10">
    <location>
        <begin position="56"/>
        <end position="83"/>
    </location>
</feature>
<evidence type="ECO:0000313" key="12">
    <source>
        <dbReference type="EMBL" id="ACB97027.1"/>
    </source>
</evidence>
<dbReference type="eggNOG" id="COG3027">
    <property type="taxonomic scope" value="Bacteria"/>
</dbReference>
<evidence type="ECO:0000256" key="5">
    <source>
        <dbReference type="ARBA" id="ARBA00023210"/>
    </source>
</evidence>